<dbReference type="AlphaFoldDB" id="A0AAX3UCT2"/>
<dbReference type="EMBL" id="CP123735">
    <property type="protein sequence ID" value="WGO85512.1"/>
    <property type="molecule type" value="Genomic_DNA"/>
</dbReference>
<evidence type="ECO:0000256" key="1">
    <source>
        <dbReference type="SAM" id="Phobius"/>
    </source>
</evidence>
<keyword evidence="1" id="KW-0812">Transmembrane</keyword>
<sequence>MISIIGVLLADGLYEGTNWLILHSDSFVLHTIITLGLAYVFIFLVLRVMNKKVPK</sequence>
<dbReference type="RefSeq" id="WP_226908575.1">
    <property type="nucleotide sequence ID" value="NZ_CP123735.1"/>
</dbReference>
<proteinExistence type="predicted"/>
<evidence type="ECO:0000313" key="3">
    <source>
        <dbReference type="Proteomes" id="UP001242513"/>
    </source>
</evidence>
<organism evidence="2 3">
    <name type="scientific">Lactobacillus kefiranofaciens</name>
    <dbReference type="NCBI Taxonomy" id="267818"/>
    <lineage>
        <taxon>Bacteria</taxon>
        <taxon>Bacillati</taxon>
        <taxon>Bacillota</taxon>
        <taxon>Bacilli</taxon>
        <taxon>Lactobacillales</taxon>
        <taxon>Lactobacillaceae</taxon>
        <taxon>Lactobacillus</taxon>
    </lineage>
</organism>
<keyword evidence="1" id="KW-0472">Membrane</keyword>
<feature type="transmembrane region" description="Helical" evidence="1">
    <location>
        <begin position="27"/>
        <end position="46"/>
    </location>
</feature>
<keyword evidence="1" id="KW-1133">Transmembrane helix</keyword>
<evidence type="ECO:0000313" key="2">
    <source>
        <dbReference type="EMBL" id="WGO85512.1"/>
    </source>
</evidence>
<protein>
    <submittedName>
        <fullName evidence="2">Uncharacterized protein</fullName>
    </submittedName>
</protein>
<reference evidence="2" key="1">
    <citation type="journal article" date="2022" name="Food Funct.">
        <title>Lactobacillus kefiranofaciens ZW18 from Kefir enhances the anti-tumor effect of anti-programmed cell death 1 (PD-1) immunotherapy by modulating the gut microbiota.</title>
        <authorList>
            <person name="Zhao J."/>
            <person name="Wang Y."/>
            <person name="Wang J."/>
            <person name="Lv M."/>
            <person name="Zhou C."/>
            <person name="Jia L."/>
            <person name="Geng W."/>
        </authorList>
    </citation>
    <scope>NUCLEOTIDE SEQUENCE</scope>
    <source>
        <strain evidence="2">ZW18</strain>
    </source>
</reference>
<reference evidence="2" key="2">
    <citation type="submission" date="2023-04" db="EMBL/GenBank/DDBJ databases">
        <authorList>
            <person name="Wang Y."/>
        </authorList>
    </citation>
    <scope>NUCLEOTIDE SEQUENCE</scope>
    <source>
        <strain evidence="2">ZW18</strain>
    </source>
</reference>
<name>A0AAX3UCT2_9LACO</name>
<accession>A0AAX3UCT2</accession>
<dbReference type="Proteomes" id="UP001242513">
    <property type="component" value="Chromosome"/>
</dbReference>
<gene>
    <name evidence="2" type="ORF">QEJ78_09130</name>
</gene>